<organism evidence="7 8">
    <name type="scientific">Pseudoalteromonas peptidolytica F12-50-A1</name>
    <dbReference type="NCBI Taxonomy" id="1315280"/>
    <lineage>
        <taxon>Bacteria</taxon>
        <taxon>Pseudomonadati</taxon>
        <taxon>Pseudomonadota</taxon>
        <taxon>Gammaproteobacteria</taxon>
        <taxon>Alteromonadales</taxon>
        <taxon>Pseudoalteromonadaceae</taxon>
        <taxon>Pseudoalteromonas</taxon>
    </lineage>
</organism>
<dbReference type="Gene3D" id="1.20.1540.10">
    <property type="entry name" value="Rhomboid-like"/>
    <property type="match status" value="1"/>
</dbReference>
<dbReference type="Proteomes" id="UP000660708">
    <property type="component" value="Unassembled WGS sequence"/>
</dbReference>
<evidence type="ECO:0000256" key="1">
    <source>
        <dbReference type="ARBA" id="ARBA00004141"/>
    </source>
</evidence>
<gene>
    <name evidence="7" type="ORF">PPEP_a3602</name>
</gene>
<accession>A0A8I0MVY9</accession>
<feature type="transmembrane region" description="Helical" evidence="5">
    <location>
        <begin position="58"/>
        <end position="75"/>
    </location>
</feature>
<evidence type="ECO:0000313" key="7">
    <source>
        <dbReference type="EMBL" id="MBE0346393.1"/>
    </source>
</evidence>
<feature type="transmembrane region" description="Helical" evidence="5">
    <location>
        <begin position="132"/>
        <end position="148"/>
    </location>
</feature>
<dbReference type="NCBIfam" id="TIGR03902">
    <property type="entry name" value="rhom_GG_sort"/>
    <property type="match status" value="1"/>
</dbReference>
<keyword evidence="3 5" id="KW-1133">Transmembrane helix</keyword>
<reference evidence="7 8" key="1">
    <citation type="submission" date="2015-06" db="EMBL/GenBank/DDBJ databases">
        <title>Genome sequence of Pseudoalteromonas peptidolytica.</title>
        <authorList>
            <person name="Xie B.-B."/>
            <person name="Rong J.-C."/>
            <person name="Qin Q.-L."/>
            <person name="Zhang Y.-Z."/>
        </authorList>
    </citation>
    <scope>NUCLEOTIDE SEQUENCE [LARGE SCALE GENOMIC DNA]</scope>
    <source>
        <strain evidence="7 8">F12-50-A1</strain>
    </source>
</reference>
<keyword evidence="4 5" id="KW-0472">Membrane</keyword>
<sequence length="194" mass="21796">MFELPTNKEYVIAPLSLAILSTVLMLFNLGYYLDFDRTAIANGEVWRLLTGQFTHSNWYHLLLNILGIVFIWLLHAEYTTIKKYWVNVGLLGAFTGLMIWLFAPNIVVYTGLSGLLHGLIVWGALEDIKRKLTTGYLLLIGVWAKVLWEQYAGASADVAMLIDSRVAIEAHLFGAIGGVLLAIIYLFYKTKKPA</sequence>
<dbReference type="InterPro" id="IPR023826">
    <property type="entry name" value="Rhom-like_SP_proteobac"/>
</dbReference>
<evidence type="ECO:0000256" key="3">
    <source>
        <dbReference type="ARBA" id="ARBA00022989"/>
    </source>
</evidence>
<feature type="transmembrane region" description="Helical" evidence="5">
    <location>
        <begin position="12"/>
        <end position="33"/>
    </location>
</feature>
<dbReference type="InterPro" id="IPR035952">
    <property type="entry name" value="Rhomboid-like_sf"/>
</dbReference>
<dbReference type="GO" id="GO:0016020">
    <property type="term" value="C:membrane"/>
    <property type="evidence" value="ECO:0007669"/>
    <property type="project" value="UniProtKB-SubCell"/>
</dbReference>
<dbReference type="SUPFAM" id="SSF144091">
    <property type="entry name" value="Rhomboid-like"/>
    <property type="match status" value="1"/>
</dbReference>
<comment type="caution">
    <text evidence="7">The sequence shown here is derived from an EMBL/GenBank/DDBJ whole genome shotgun (WGS) entry which is preliminary data.</text>
</comment>
<dbReference type="GO" id="GO:0004252">
    <property type="term" value="F:serine-type endopeptidase activity"/>
    <property type="evidence" value="ECO:0007669"/>
    <property type="project" value="InterPro"/>
</dbReference>
<feature type="transmembrane region" description="Helical" evidence="5">
    <location>
        <begin position="168"/>
        <end position="188"/>
    </location>
</feature>
<name>A0A8I0MVY9_9GAMM</name>
<feature type="transmembrane region" description="Helical" evidence="5">
    <location>
        <begin position="108"/>
        <end position="125"/>
    </location>
</feature>
<evidence type="ECO:0000313" key="8">
    <source>
        <dbReference type="Proteomes" id="UP000660708"/>
    </source>
</evidence>
<evidence type="ECO:0000256" key="4">
    <source>
        <dbReference type="ARBA" id="ARBA00023136"/>
    </source>
</evidence>
<evidence type="ECO:0000256" key="5">
    <source>
        <dbReference type="SAM" id="Phobius"/>
    </source>
</evidence>
<feature type="domain" description="Peptidase S54 rhomboid" evidence="6">
    <location>
        <begin position="43"/>
        <end position="186"/>
    </location>
</feature>
<dbReference type="InterPro" id="IPR022764">
    <property type="entry name" value="Peptidase_S54_rhomboid_dom"/>
</dbReference>
<proteinExistence type="predicted"/>
<dbReference type="Pfam" id="PF01694">
    <property type="entry name" value="Rhomboid"/>
    <property type="match status" value="1"/>
</dbReference>
<dbReference type="EMBL" id="AQHF01000021">
    <property type="protein sequence ID" value="MBE0346393.1"/>
    <property type="molecule type" value="Genomic_DNA"/>
</dbReference>
<keyword evidence="8" id="KW-1185">Reference proteome</keyword>
<evidence type="ECO:0000259" key="6">
    <source>
        <dbReference type="Pfam" id="PF01694"/>
    </source>
</evidence>
<dbReference type="RefSeq" id="WP_147389499.1">
    <property type="nucleotide sequence ID" value="NZ_AQHF01000021.1"/>
</dbReference>
<keyword evidence="2 5" id="KW-0812">Transmembrane</keyword>
<protein>
    <recommendedName>
        <fullName evidence="6">Peptidase S54 rhomboid domain-containing protein</fullName>
    </recommendedName>
</protein>
<dbReference type="PANTHER" id="PTHR43066">
    <property type="entry name" value="RHOMBOID-RELATED PROTEIN"/>
    <property type="match status" value="1"/>
</dbReference>
<dbReference type="AlphaFoldDB" id="A0A8I0MVY9"/>
<evidence type="ECO:0000256" key="2">
    <source>
        <dbReference type="ARBA" id="ARBA00022692"/>
    </source>
</evidence>
<comment type="subcellular location">
    <subcellularLocation>
        <location evidence="1">Membrane</location>
        <topology evidence="1">Multi-pass membrane protein</topology>
    </subcellularLocation>
</comment>